<dbReference type="Proteomes" id="UP000295210">
    <property type="component" value="Unassembled WGS sequence"/>
</dbReference>
<dbReference type="RefSeq" id="WP_243648343.1">
    <property type="nucleotide sequence ID" value="NZ_SMGK01000009.1"/>
</dbReference>
<evidence type="ECO:0000256" key="1">
    <source>
        <dbReference type="SAM" id="MobiDB-lite"/>
    </source>
</evidence>
<evidence type="ECO:0000259" key="2">
    <source>
        <dbReference type="Pfam" id="PF08401"/>
    </source>
</evidence>
<evidence type="ECO:0000313" key="3">
    <source>
        <dbReference type="EMBL" id="TCK68442.1"/>
    </source>
</evidence>
<dbReference type="InterPro" id="IPR013610">
    <property type="entry name" value="ArdC_N"/>
</dbReference>
<comment type="caution">
    <text evidence="3">The sequence shown here is derived from an EMBL/GenBank/DDBJ whole genome shotgun (WGS) entry which is preliminary data.</text>
</comment>
<proteinExistence type="predicted"/>
<accession>A0A4R1KTH8</accession>
<organism evidence="3 4">
    <name type="scientific">Acidipila rosea</name>
    <dbReference type="NCBI Taxonomy" id="768535"/>
    <lineage>
        <taxon>Bacteria</taxon>
        <taxon>Pseudomonadati</taxon>
        <taxon>Acidobacteriota</taxon>
        <taxon>Terriglobia</taxon>
        <taxon>Terriglobales</taxon>
        <taxon>Acidobacteriaceae</taxon>
        <taxon>Acidipila</taxon>
    </lineage>
</organism>
<dbReference type="GO" id="GO:0003697">
    <property type="term" value="F:single-stranded DNA binding"/>
    <property type="evidence" value="ECO:0007669"/>
    <property type="project" value="InterPro"/>
</dbReference>
<feature type="region of interest" description="Disordered" evidence="1">
    <location>
        <begin position="311"/>
        <end position="342"/>
    </location>
</feature>
<gene>
    <name evidence="3" type="ORF">C7378_3519</name>
</gene>
<feature type="region of interest" description="Disordered" evidence="1">
    <location>
        <begin position="1"/>
        <end position="39"/>
    </location>
</feature>
<name>A0A4R1KTH8_9BACT</name>
<evidence type="ECO:0000313" key="4">
    <source>
        <dbReference type="Proteomes" id="UP000295210"/>
    </source>
</evidence>
<keyword evidence="4" id="KW-1185">Reference proteome</keyword>
<sequence>MEYQSNINHNSNSAFTVNDGATSSIANNPAPGSENRKPATAQQLVRENVQFLIGQLEAGHSEALTAYLDAMVQFHNYSFGNVLAIARQKPQATNVAGMWAWNQLGRRVKRGEKGIAILAPMIAKTRRNEAKPEGDANTNSRPALLGFRTVYVWDETQTEGAPLPELEKVTGEAGAYLDRLREYVIAQGITLEFDEKIAPALGMAGGTTIRILPGQTQPEEFSTLVHELAHLMLKHGERRTATTKTVRETEAEAIAFVVGKSVGLTTSTASADYIGLYHGNAALLTESLELVQQTAAVILAALKAEEFLSKEAPEAAEQTTEAQPEAKRARRSRTQTATTEAA</sequence>
<dbReference type="Pfam" id="PF08401">
    <property type="entry name" value="ArdcN"/>
    <property type="match status" value="1"/>
</dbReference>
<protein>
    <recommendedName>
        <fullName evidence="2">N-terminal domain-containing protein</fullName>
    </recommendedName>
</protein>
<feature type="compositionally biased region" description="Polar residues" evidence="1">
    <location>
        <begin position="1"/>
        <end position="27"/>
    </location>
</feature>
<reference evidence="3 4" key="1">
    <citation type="submission" date="2019-03" db="EMBL/GenBank/DDBJ databases">
        <title>Genomic Encyclopedia of Type Strains, Phase IV (KMG-IV): sequencing the most valuable type-strain genomes for metagenomic binning, comparative biology and taxonomic classification.</title>
        <authorList>
            <person name="Goeker M."/>
        </authorList>
    </citation>
    <scope>NUCLEOTIDE SEQUENCE [LARGE SCALE GENOMIC DNA]</scope>
    <source>
        <strain evidence="3 4">DSM 103428</strain>
    </source>
</reference>
<dbReference type="AlphaFoldDB" id="A0A4R1KTH8"/>
<feature type="domain" description="N-terminal" evidence="2">
    <location>
        <begin position="64"/>
        <end position="144"/>
    </location>
</feature>
<dbReference type="EMBL" id="SMGK01000009">
    <property type="protein sequence ID" value="TCK68442.1"/>
    <property type="molecule type" value="Genomic_DNA"/>
</dbReference>